<feature type="compositionally biased region" description="Basic and acidic residues" evidence="1">
    <location>
        <begin position="44"/>
        <end position="68"/>
    </location>
</feature>
<dbReference type="RefSeq" id="XP_027611779.1">
    <property type="nucleotide sequence ID" value="XM_027755978.1"/>
</dbReference>
<keyword evidence="2" id="KW-1133">Transmembrane helix</keyword>
<comment type="caution">
    <text evidence="3">The sequence shown here is derived from an EMBL/GenBank/DDBJ whole genome shotgun (WGS) entry which is preliminary data.</text>
</comment>
<evidence type="ECO:0000256" key="2">
    <source>
        <dbReference type="SAM" id="Phobius"/>
    </source>
</evidence>
<proteinExistence type="predicted"/>
<keyword evidence="4" id="KW-1185">Reference proteome</keyword>
<feature type="transmembrane region" description="Helical" evidence="2">
    <location>
        <begin position="12"/>
        <end position="35"/>
    </location>
</feature>
<dbReference type="InParanoid" id="A0A401GFA1"/>
<organism evidence="3 4">
    <name type="scientific">Sparassis crispa</name>
    <dbReference type="NCBI Taxonomy" id="139825"/>
    <lineage>
        <taxon>Eukaryota</taxon>
        <taxon>Fungi</taxon>
        <taxon>Dikarya</taxon>
        <taxon>Basidiomycota</taxon>
        <taxon>Agaricomycotina</taxon>
        <taxon>Agaricomycetes</taxon>
        <taxon>Polyporales</taxon>
        <taxon>Sparassidaceae</taxon>
        <taxon>Sparassis</taxon>
    </lineage>
</organism>
<name>A0A401GFA1_9APHY</name>
<evidence type="ECO:0000313" key="4">
    <source>
        <dbReference type="Proteomes" id="UP000287166"/>
    </source>
</evidence>
<reference evidence="3 4" key="1">
    <citation type="journal article" date="2018" name="Sci. Rep.">
        <title>Genome sequence of the cauliflower mushroom Sparassis crispa (Hanabiratake) and its association with beneficial usage.</title>
        <authorList>
            <person name="Kiyama R."/>
            <person name="Furutani Y."/>
            <person name="Kawaguchi K."/>
            <person name="Nakanishi T."/>
        </authorList>
    </citation>
    <scope>NUCLEOTIDE SEQUENCE [LARGE SCALE GENOMIC DNA]</scope>
</reference>
<dbReference type="EMBL" id="BFAD01000003">
    <property type="protein sequence ID" value="GBE80866.1"/>
    <property type="molecule type" value="Genomic_DNA"/>
</dbReference>
<gene>
    <name evidence="3" type="ORF">SCP_0305860</name>
</gene>
<dbReference type="OrthoDB" id="10021397at2759"/>
<dbReference type="AlphaFoldDB" id="A0A401GFA1"/>
<dbReference type="Proteomes" id="UP000287166">
    <property type="component" value="Unassembled WGS sequence"/>
</dbReference>
<feature type="region of interest" description="Disordered" evidence="1">
    <location>
        <begin position="44"/>
        <end position="99"/>
    </location>
</feature>
<dbReference type="STRING" id="139825.A0A401GFA1"/>
<protein>
    <submittedName>
        <fullName evidence="3">Uncharacterized protein</fullName>
    </submittedName>
</protein>
<evidence type="ECO:0000313" key="3">
    <source>
        <dbReference type="EMBL" id="GBE80866.1"/>
    </source>
</evidence>
<keyword evidence="2" id="KW-0472">Membrane</keyword>
<evidence type="ECO:0000256" key="1">
    <source>
        <dbReference type="SAM" id="MobiDB-lite"/>
    </source>
</evidence>
<accession>A0A401GFA1</accession>
<sequence length="99" mass="10900">MAVRILARYTRGFRAVFITNASLSAAATLVSVLMIRHKELTRGDEEGLRMDDCAQEKAAREEDRDPEKAVTSSSRAEDAPMGILRSQSLREGSSDERGS</sequence>
<dbReference type="GeneID" id="38777783"/>
<keyword evidence="2" id="KW-0812">Transmembrane</keyword>